<accession>A0A4D6XBA2</accession>
<proteinExistence type="predicted"/>
<protein>
    <recommendedName>
        <fullName evidence="4">Transmembrane protein</fullName>
    </recommendedName>
</protein>
<feature type="transmembrane region" description="Helical" evidence="1">
    <location>
        <begin position="42"/>
        <end position="68"/>
    </location>
</feature>
<organism evidence="2 3">
    <name type="scientific">Pseudomonas putida</name>
    <name type="common">Arthrobacter siderocapsulatus</name>
    <dbReference type="NCBI Taxonomy" id="303"/>
    <lineage>
        <taxon>Bacteria</taxon>
        <taxon>Pseudomonadati</taxon>
        <taxon>Pseudomonadota</taxon>
        <taxon>Gammaproteobacteria</taxon>
        <taxon>Pseudomonadales</taxon>
        <taxon>Pseudomonadaceae</taxon>
        <taxon>Pseudomonas</taxon>
    </lineage>
</organism>
<reference evidence="3" key="1">
    <citation type="submission" date="2019-04" db="EMBL/GenBank/DDBJ databases">
        <title>Genome sequence of Pseudomonas putida 1290, an auxin catabolizing strain.</title>
        <authorList>
            <person name="Laird T.S."/>
            <person name="Leveau J.H.J."/>
        </authorList>
    </citation>
    <scope>NUCLEOTIDE SEQUENCE [LARGE SCALE GENOMIC DNA]</scope>
    <source>
        <strain evidence="3">1290</strain>
    </source>
</reference>
<dbReference type="RefSeq" id="WP_136915245.1">
    <property type="nucleotide sequence ID" value="NZ_CP039371.1"/>
</dbReference>
<keyword evidence="1" id="KW-0472">Membrane</keyword>
<sequence length="86" mass="9414">MTKPQPLQHSSFVLLYVVGAFTAMLLAYAWNEALTTDQMKDYFLAAFVTLITVAAPLQAIGVALSVALNKKGRVSRFNALRALARK</sequence>
<evidence type="ECO:0008006" key="4">
    <source>
        <dbReference type="Google" id="ProtNLM"/>
    </source>
</evidence>
<gene>
    <name evidence="2" type="ORF">E6B08_17710</name>
</gene>
<evidence type="ECO:0000313" key="3">
    <source>
        <dbReference type="Proteomes" id="UP000298551"/>
    </source>
</evidence>
<dbReference type="AlphaFoldDB" id="A0A4D6XBA2"/>
<keyword evidence="1" id="KW-0812">Transmembrane</keyword>
<keyword evidence="1" id="KW-1133">Transmembrane helix</keyword>
<evidence type="ECO:0000256" key="1">
    <source>
        <dbReference type="SAM" id="Phobius"/>
    </source>
</evidence>
<feature type="transmembrane region" description="Helical" evidence="1">
    <location>
        <begin position="12"/>
        <end position="30"/>
    </location>
</feature>
<dbReference type="EMBL" id="CP039371">
    <property type="protein sequence ID" value="QCI13094.1"/>
    <property type="molecule type" value="Genomic_DNA"/>
</dbReference>
<dbReference type="Proteomes" id="UP000298551">
    <property type="component" value="Chromosome"/>
</dbReference>
<name>A0A4D6XBA2_PSEPU</name>
<evidence type="ECO:0000313" key="2">
    <source>
        <dbReference type="EMBL" id="QCI13094.1"/>
    </source>
</evidence>